<name>A0A182FE72_ANOAL</name>
<dbReference type="AlphaFoldDB" id="A0A182FE72"/>
<dbReference type="EnsemblMetazoa" id="AALB004813-RA">
    <property type="protein sequence ID" value="AALB004813-PA"/>
    <property type="gene ID" value="AALB004813"/>
</dbReference>
<evidence type="ECO:0000313" key="2">
    <source>
        <dbReference type="Proteomes" id="UP000069272"/>
    </source>
</evidence>
<dbReference type="VEuPathDB" id="VectorBase:AALB004813"/>
<organism evidence="1 2">
    <name type="scientific">Anopheles albimanus</name>
    <name type="common">New world malaria mosquito</name>
    <dbReference type="NCBI Taxonomy" id="7167"/>
    <lineage>
        <taxon>Eukaryota</taxon>
        <taxon>Metazoa</taxon>
        <taxon>Ecdysozoa</taxon>
        <taxon>Arthropoda</taxon>
        <taxon>Hexapoda</taxon>
        <taxon>Insecta</taxon>
        <taxon>Pterygota</taxon>
        <taxon>Neoptera</taxon>
        <taxon>Endopterygota</taxon>
        <taxon>Diptera</taxon>
        <taxon>Nematocera</taxon>
        <taxon>Culicoidea</taxon>
        <taxon>Culicidae</taxon>
        <taxon>Anophelinae</taxon>
        <taxon>Anopheles</taxon>
    </lineage>
</organism>
<evidence type="ECO:0000313" key="1">
    <source>
        <dbReference type="EnsemblMetazoa" id="AALB004813-PA"/>
    </source>
</evidence>
<accession>A0A182FE72</accession>
<reference evidence="1 2" key="1">
    <citation type="journal article" date="2017" name="G3 (Bethesda)">
        <title>The Physical Genome Mapping of Anopheles albimanus Corrected Scaffold Misassemblies and Identified Interarm Rearrangements in Genus Anopheles.</title>
        <authorList>
            <person name="Artemov G.N."/>
            <person name="Peery A.N."/>
            <person name="Jiang X."/>
            <person name="Tu Z."/>
            <person name="Stegniy V.N."/>
            <person name="Sharakhova M.V."/>
            <person name="Sharakhov I.V."/>
        </authorList>
    </citation>
    <scope>NUCLEOTIDE SEQUENCE [LARGE SCALE GENOMIC DNA]</scope>
    <source>
        <strain evidence="1 2">ALBI9_A</strain>
    </source>
</reference>
<proteinExistence type="predicted"/>
<keyword evidence="2" id="KW-1185">Reference proteome</keyword>
<dbReference type="Proteomes" id="UP000069272">
    <property type="component" value="Chromosome 3L"/>
</dbReference>
<sequence>MAILPPFAKPKSTIRIAATNRNNPSRKRIRATSDRRM</sequence>
<protein>
    <submittedName>
        <fullName evidence="1">Uncharacterized protein</fullName>
    </submittedName>
</protein>
<reference evidence="1" key="2">
    <citation type="submission" date="2022-08" db="UniProtKB">
        <authorList>
            <consortium name="EnsemblMetazoa"/>
        </authorList>
    </citation>
    <scope>IDENTIFICATION</scope>
    <source>
        <strain evidence="1">STECLA/ALBI9_A</strain>
    </source>
</reference>